<evidence type="ECO:0000256" key="6">
    <source>
        <dbReference type="ARBA" id="ARBA00022989"/>
    </source>
</evidence>
<dbReference type="GO" id="GO:0004888">
    <property type="term" value="F:transmembrane signaling receptor activity"/>
    <property type="evidence" value="ECO:0007669"/>
    <property type="project" value="TreeGrafter"/>
</dbReference>
<evidence type="ECO:0000313" key="13">
    <source>
        <dbReference type="Ensembl" id="ENSLAFP00000008415.4"/>
    </source>
</evidence>
<dbReference type="eggNOG" id="ENOG502S65W">
    <property type="taxonomic scope" value="Eukaryota"/>
</dbReference>
<evidence type="ECO:0000256" key="11">
    <source>
        <dbReference type="ARBA" id="ARBA00023319"/>
    </source>
</evidence>
<dbReference type="Proteomes" id="UP000007646">
    <property type="component" value="Unassembled WGS sequence"/>
</dbReference>
<dbReference type="GO" id="GO:0006955">
    <property type="term" value="P:immune response"/>
    <property type="evidence" value="ECO:0007669"/>
    <property type="project" value="TreeGrafter"/>
</dbReference>
<dbReference type="Gene3D" id="2.60.40.10">
    <property type="entry name" value="Immunoglobulins"/>
    <property type="match status" value="4"/>
</dbReference>
<dbReference type="SUPFAM" id="SSF48726">
    <property type="entry name" value="Immunoglobulin"/>
    <property type="match status" value="4"/>
</dbReference>
<dbReference type="GeneTree" id="ENSGT01050000244808"/>
<feature type="domain" description="Ig-like" evidence="12">
    <location>
        <begin position="8"/>
        <end position="107"/>
    </location>
</feature>
<comment type="subcellular location">
    <subcellularLocation>
        <location evidence="1">Cell membrane</location>
        <topology evidence="1">Single-pass type I membrane protein</topology>
    </subcellularLocation>
</comment>
<dbReference type="AlphaFoldDB" id="G3T4W0"/>
<dbReference type="Ensembl" id="ENSLAFT00000010043.4">
    <property type="protein sequence ID" value="ENSLAFP00000008415.4"/>
    <property type="gene ID" value="ENSLAFG00000010042.4"/>
</dbReference>
<dbReference type="InterPro" id="IPR003599">
    <property type="entry name" value="Ig_sub"/>
</dbReference>
<keyword evidence="3" id="KW-0812">Transmembrane</keyword>
<dbReference type="PROSITE" id="PS50835">
    <property type="entry name" value="IG_LIKE"/>
    <property type="match status" value="4"/>
</dbReference>
<dbReference type="InterPro" id="IPR036179">
    <property type="entry name" value="Ig-like_dom_sf"/>
</dbReference>
<feature type="domain" description="Ig-like" evidence="12">
    <location>
        <begin position="111"/>
        <end position="191"/>
    </location>
</feature>
<organism evidence="13 14">
    <name type="scientific">Loxodonta africana</name>
    <name type="common">African elephant</name>
    <dbReference type="NCBI Taxonomy" id="9785"/>
    <lineage>
        <taxon>Eukaryota</taxon>
        <taxon>Metazoa</taxon>
        <taxon>Chordata</taxon>
        <taxon>Craniata</taxon>
        <taxon>Vertebrata</taxon>
        <taxon>Euteleostomi</taxon>
        <taxon>Mammalia</taxon>
        <taxon>Eutheria</taxon>
        <taxon>Afrotheria</taxon>
        <taxon>Proboscidea</taxon>
        <taxon>Elephantidae</taxon>
        <taxon>Loxodonta</taxon>
    </lineage>
</organism>
<reference evidence="13" key="3">
    <citation type="submission" date="2025-09" db="UniProtKB">
        <authorList>
            <consortium name="Ensembl"/>
        </authorList>
    </citation>
    <scope>IDENTIFICATION</scope>
    <source>
        <strain evidence="13">Isolate ISIS603380</strain>
    </source>
</reference>
<dbReference type="InterPro" id="IPR050488">
    <property type="entry name" value="Ig_Fc_receptor"/>
</dbReference>
<name>G3T4W0_LOXAF</name>
<dbReference type="InterPro" id="IPR013783">
    <property type="entry name" value="Ig-like_fold"/>
</dbReference>
<accession>G3T4W0</accession>
<dbReference type="FunFam" id="2.60.40.10:FF:000357">
    <property type="entry name" value="Fc receptor like 1"/>
    <property type="match status" value="1"/>
</dbReference>
<dbReference type="FunFam" id="2.60.40.10:FF:000592">
    <property type="entry name" value="Fc receptor like 1"/>
    <property type="match status" value="1"/>
</dbReference>
<proteinExistence type="predicted"/>
<keyword evidence="6" id="KW-1133">Transmembrane helix</keyword>
<evidence type="ECO:0000256" key="2">
    <source>
        <dbReference type="ARBA" id="ARBA00022475"/>
    </source>
</evidence>
<keyword evidence="11" id="KW-0393">Immunoglobulin domain</keyword>
<dbReference type="GO" id="GO:0019902">
    <property type="term" value="F:phosphatase binding"/>
    <property type="evidence" value="ECO:0007669"/>
    <property type="project" value="UniProtKB-ARBA"/>
</dbReference>
<protein>
    <recommendedName>
        <fullName evidence="12">Ig-like domain-containing protein</fullName>
    </recommendedName>
</protein>
<dbReference type="GO" id="GO:0009897">
    <property type="term" value="C:external side of plasma membrane"/>
    <property type="evidence" value="ECO:0007669"/>
    <property type="project" value="TreeGrafter"/>
</dbReference>
<dbReference type="OMA" id="WHRETTE"/>
<evidence type="ECO:0000256" key="8">
    <source>
        <dbReference type="ARBA" id="ARBA00023157"/>
    </source>
</evidence>
<dbReference type="FunFam" id="2.60.40.10:FF:001308">
    <property type="entry name" value="Fc receptor like 4"/>
    <property type="match status" value="1"/>
</dbReference>
<reference evidence="13" key="2">
    <citation type="submission" date="2025-08" db="UniProtKB">
        <authorList>
            <consortium name="Ensembl"/>
        </authorList>
    </citation>
    <scope>IDENTIFICATION</scope>
    <source>
        <strain evidence="13">Isolate ISIS603380</strain>
    </source>
</reference>
<reference evidence="13 14" key="1">
    <citation type="submission" date="2009-06" db="EMBL/GenBank/DDBJ databases">
        <title>The Genome Sequence of Loxodonta africana (African elephant).</title>
        <authorList>
            <person name="Di Palma F."/>
            <person name="Heiman D."/>
            <person name="Young S."/>
            <person name="Johnson J."/>
            <person name="Lander E.S."/>
            <person name="Lindblad-Toh K."/>
        </authorList>
    </citation>
    <scope>NUCLEOTIDE SEQUENCE [LARGE SCALE GENOMIC DNA]</scope>
    <source>
        <strain evidence="13 14">Isolate ISIS603380</strain>
    </source>
</reference>
<evidence type="ECO:0000313" key="14">
    <source>
        <dbReference type="Proteomes" id="UP000007646"/>
    </source>
</evidence>
<keyword evidence="8" id="KW-1015">Disulfide bond</keyword>
<keyword evidence="7" id="KW-0472">Membrane</keyword>
<evidence type="ECO:0000256" key="10">
    <source>
        <dbReference type="ARBA" id="ARBA00023180"/>
    </source>
</evidence>
<dbReference type="PANTHER" id="PTHR11481">
    <property type="entry name" value="IMMUNOGLOBULIN FC RECEPTOR"/>
    <property type="match status" value="1"/>
</dbReference>
<dbReference type="SMART" id="SM00408">
    <property type="entry name" value="IGc2"/>
    <property type="match status" value="4"/>
</dbReference>
<dbReference type="PANTHER" id="PTHR11481:SF101">
    <property type="entry name" value="FC RECEPTOR-LIKE PROTEIN 2"/>
    <property type="match status" value="1"/>
</dbReference>
<dbReference type="HOGENOM" id="CLU_023383_6_2_1"/>
<feature type="domain" description="Ig-like" evidence="12">
    <location>
        <begin position="205"/>
        <end position="295"/>
    </location>
</feature>
<dbReference type="InterPro" id="IPR007110">
    <property type="entry name" value="Ig-like_dom"/>
</dbReference>
<keyword evidence="10" id="KW-0325">Glycoprotein</keyword>
<dbReference type="GO" id="GO:0007166">
    <property type="term" value="P:cell surface receptor signaling pathway"/>
    <property type="evidence" value="ECO:0007669"/>
    <property type="project" value="TreeGrafter"/>
</dbReference>
<evidence type="ECO:0000256" key="3">
    <source>
        <dbReference type="ARBA" id="ARBA00022692"/>
    </source>
</evidence>
<dbReference type="STRING" id="9785.ENSLAFP00000008415"/>
<dbReference type="Pfam" id="PF13927">
    <property type="entry name" value="Ig_3"/>
    <property type="match status" value="2"/>
</dbReference>
<dbReference type="InterPro" id="IPR003598">
    <property type="entry name" value="Ig_sub2"/>
</dbReference>
<keyword evidence="4" id="KW-0732">Signal</keyword>
<keyword evidence="2" id="KW-1003">Cell membrane</keyword>
<evidence type="ECO:0000256" key="9">
    <source>
        <dbReference type="ARBA" id="ARBA00023170"/>
    </source>
</evidence>
<feature type="domain" description="Ig-like" evidence="12">
    <location>
        <begin position="303"/>
        <end position="390"/>
    </location>
</feature>
<evidence type="ECO:0000256" key="1">
    <source>
        <dbReference type="ARBA" id="ARBA00004251"/>
    </source>
</evidence>
<evidence type="ECO:0000256" key="5">
    <source>
        <dbReference type="ARBA" id="ARBA00022737"/>
    </source>
</evidence>
<evidence type="ECO:0000259" key="12">
    <source>
        <dbReference type="PROSITE" id="PS50835"/>
    </source>
</evidence>
<dbReference type="Pfam" id="PF13895">
    <property type="entry name" value="Ig_2"/>
    <property type="match status" value="2"/>
</dbReference>
<keyword evidence="9" id="KW-0675">Receptor</keyword>
<sequence>LPLALLGPLTLFTRLRGNEHNWVTLLAPSSVLEGDSVVLKCQAKWTGGIKTMSYHKDGRQLLSSNKVSTFSIQSAAFNDSGQYHCAISGKLLWNWETTSKAVKLKVQELFPPPVLTASSSQPTEGTPVTLTCETWLPPEKSGTELQFCFFREGQGLGPGWSKSPELHIPTIWSQDSGSYWCEAQTVTPRVKKQSLKSQIHVQRVPVANVSLETQPPGGQVIEGEKLVLLCSVSEGTGNITFSWHRETTETSLGNKTQRSLSAELEILAVKDSDAGKYYCRADNGYQPVLSEVNITVRIPVSRPALTIRVSGAPAMVGDVVELHCEVQRGTHPILYQFYQKDVILGNSSASFGGGASFNLSLTSEHSENYSCEADNGLRAQRSEVVTLNVT</sequence>
<keyword evidence="5" id="KW-0677">Repeat</keyword>
<dbReference type="InParanoid" id="G3T4W0"/>
<evidence type="ECO:0000256" key="4">
    <source>
        <dbReference type="ARBA" id="ARBA00022729"/>
    </source>
</evidence>
<keyword evidence="14" id="KW-1185">Reference proteome</keyword>
<dbReference type="SMART" id="SM00409">
    <property type="entry name" value="IG"/>
    <property type="match status" value="4"/>
</dbReference>
<evidence type="ECO:0000256" key="7">
    <source>
        <dbReference type="ARBA" id="ARBA00023136"/>
    </source>
</evidence>